<dbReference type="RefSeq" id="WP_341842006.1">
    <property type="nucleotide sequence ID" value="NZ_CP149792.1"/>
</dbReference>
<name>A0ABZ2Z6L8_9BACT</name>
<dbReference type="EMBL" id="CP150096">
    <property type="protein sequence ID" value="WZN47363.1"/>
    <property type="molecule type" value="Genomic_DNA"/>
</dbReference>
<protein>
    <submittedName>
        <fullName evidence="2">Crp/Fnr family transcriptional regulator</fullName>
    </submittedName>
</protein>
<dbReference type="InterPro" id="IPR014710">
    <property type="entry name" value="RmlC-like_jellyroll"/>
</dbReference>
<evidence type="ECO:0000313" key="3">
    <source>
        <dbReference type="Proteomes" id="UP001449657"/>
    </source>
</evidence>
<dbReference type="InterPro" id="IPR000595">
    <property type="entry name" value="cNMP-bd_dom"/>
</dbReference>
<feature type="domain" description="Cyclic nucleotide-binding" evidence="1">
    <location>
        <begin position="39"/>
        <end position="124"/>
    </location>
</feature>
<dbReference type="Pfam" id="PF00027">
    <property type="entry name" value="cNMP_binding"/>
    <property type="match status" value="1"/>
</dbReference>
<dbReference type="InterPro" id="IPR018490">
    <property type="entry name" value="cNMP-bd_dom_sf"/>
</dbReference>
<organism evidence="2 3">
    <name type="scientific">Chitinophaga caseinilytica</name>
    <dbReference type="NCBI Taxonomy" id="2267521"/>
    <lineage>
        <taxon>Bacteria</taxon>
        <taxon>Pseudomonadati</taxon>
        <taxon>Bacteroidota</taxon>
        <taxon>Chitinophagia</taxon>
        <taxon>Chitinophagales</taxon>
        <taxon>Chitinophagaceae</taxon>
        <taxon>Chitinophaga</taxon>
    </lineage>
</organism>
<proteinExistence type="predicted"/>
<evidence type="ECO:0000313" key="2">
    <source>
        <dbReference type="EMBL" id="WZN47363.1"/>
    </source>
</evidence>
<gene>
    <name evidence="2" type="ORF">WJU22_04145</name>
</gene>
<evidence type="ECO:0000259" key="1">
    <source>
        <dbReference type="Pfam" id="PF00027"/>
    </source>
</evidence>
<dbReference type="Gene3D" id="2.60.120.10">
    <property type="entry name" value="Jelly Rolls"/>
    <property type="match status" value="1"/>
</dbReference>
<keyword evidence="3" id="KW-1185">Reference proteome</keyword>
<dbReference type="Proteomes" id="UP001449657">
    <property type="component" value="Chromosome"/>
</dbReference>
<accession>A0ABZ2Z6L8</accession>
<reference evidence="2 3" key="1">
    <citation type="submission" date="2024-03" db="EMBL/GenBank/DDBJ databases">
        <title>Chitinophaga caseinilytica sp. nov., a casein hydrolysing bacterium isolated from forest soil.</title>
        <authorList>
            <person name="Lee D.S."/>
            <person name="Han D.M."/>
            <person name="Baek J.H."/>
            <person name="Choi D.G."/>
            <person name="Jeon J.H."/>
            <person name="Jeon C.O."/>
        </authorList>
    </citation>
    <scope>NUCLEOTIDE SEQUENCE [LARGE SCALE GENOMIC DNA]</scope>
    <source>
        <strain evidence="2 3">KACC 19118</strain>
    </source>
</reference>
<dbReference type="CDD" id="cd00038">
    <property type="entry name" value="CAP_ED"/>
    <property type="match status" value="1"/>
</dbReference>
<dbReference type="SUPFAM" id="SSF51206">
    <property type="entry name" value="cAMP-binding domain-like"/>
    <property type="match status" value="1"/>
</dbReference>
<sequence>MGPTSSCSPDIGRALDFFASVSPLSTAARDAISHCMTLESFPRKHCFQQAKRPATHLFMVAKGLVRSFYQHNNREITLLLGMESCIVCAMDSLLSGKPAYYNIETLEDSDIISISYADLERLYSEFHEIERLGRLMISQYYLEQDLSLRSQRFLSARERYQELMQKQPELLQRVPLQFVASYLGMSAETLSRIRG</sequence>